<evidence type="ECO:0000313" key="2">
    <source>
        <dbReference type="EMBL" id="KAG9348534.1"/>
    </source>
</evidence>
<sequence>MEPSARWYKQPGTVTAPTCHNTMATCTVSNEERQHNAICRDSSHKPHASIPTPLPTLPTEYHHTADP</sequence>
<dbReference type="AlphaFoldDB" id="A0A8T2P7H5"/>
<reference evidence="2" key="1">
    <citation type="thesis" date="2021" institute="BYU ScholarsArchive" country="Provo, UT, USA">
        <title>Applications of and Algorithms for Genome Assembly and Genomic Analyses with an Emphasis on Marine Teleosts.</title>
        <authorList>
            <person name="Pickett B.D."/>
        </authorList>
    </citation>
    <scope>NUCLEOTIDE SEQUENCE</scope>
    <source>
        <strain evidence="2">HI-2016</strain>
    </source>
</reference>
<accession>A0A8T2P7H5</accession>
<evidence type="ECO:0000256" key="1">
    <source>
        <dbReference type="SAM" id="MobiDB-lite"/>
    </source>
</evidence>
<evidence type="ECO:0000313" key="3">
    <source>
        <dbReference type="Proteomes" id="UP000824540"/>
    </source>
</evidence>
<comment type="caution">
    <text evidence="2">The sequence shown here is derived from an EMBL/GenBank/DDBJ whole genome shotgun (WGS) entry which is preliminary data.</text>
</comment>
<name>A0A8T2P7H5_9TELE</name>
<gene>
    <name evidence="2" type="ORF">JZ751_002270</name>
</gene>
<dbReference type="EMBL" id="JAFBMS010000011">
    <property type="protein sequence ID" value="KAG9348534.1"/>
    <property type="molecule type" value="Genomic_DNA"/>
</dbReference>
<protein>
    <submittedName>
        <fullName evidence="2">Uncharacterized protein</fullName>
    </submittedName>
</protein>
<proteinExistence type="predicted"/>
<dbReference type="Proteomes" id="UP000824540">
    <property type="component" value="Unassembled WGS sequence"/>
</dbReference>
<keyword evidence="3" id="KW-1185">Reference proteome</keyword>
<organism evidence="2 3">
    <name type="scientific">Albula glossodonta</name>
    <name type="common">roundjaw bonefish</name>
    <dbReference type="NCBI Taxonomy" id="121402"/>
    <lineage>
        <taxon>Eukaryota</taxon>
        <taxon>Metazoa</taxon>
        <taxon>Chordata</taxon>
        <taxon>Craniata</taxon>
        <taxon>Vertebrata</taxon>
        <taxon>Euteleostomi</taxon>
        <taxon>Actinopterygii</taxon>
        <taxon>Neopterygii</taxon>
        <taxon>Teleostei</taxon>
        <taxon>Albuliformes</taxon>
        <taxon>Albulidae</taxon>
        <taxon>Albula</taxon>
    </lineage>
</organism>
<feature type="region of interest" description="Disordered" evidence="1">
    <location>
        <begin position="41"/>
        <end position="67"/>
    </location>
</feature>